<dbReference type="AlphaFoldDB" id="A0AAN7Z7X7"/>
<feature type="compositionally biased region" description="Basic and acidic residues" evidence="1">
    <location>
        <begin position="80"/>
        <end position="95"/>
    </location>
</feature>
<sequence>MVEKLKLAPRNPGPMVRDLAFVASLMSSWFHAVDPMSEVEGSKDQIVEPLEVEQFPAYTSSDPLSAREGTKAVPSPSKKGKPEERVLRESDEAIKAAEMSSDSKSTESCRGEKM</sequence>
<evidence type="ECO:0000313" key="2">
    <source>
        <dbReference type="EMBL" id="KAK5633842.1"/>
    </source>
</evidence>
<keyword evidence="3" id="KW-1185">Reference proteome</keyword>
<feature type="region of interest" description="Disordered" evidence="1">
    <location>
        <begin position="57"/>
        <end position="114"/>
    </location>
</feature>
<proteinExistence type="predicted"/>
<organism evidence="2 3">
    <name type="scientific">Xylaria bambusicola</name>
    <dbReference type="NCBI Taxonomy" id="326684"/>
    <lineage>
        <taxon>Eukaryota</taxon>
        <taxon>Fungi</taxon>
        <taxon>Dikarya</taxon>
        <taxon>Ascomycota</taxon>
        <taxon>Pezizomycotina</taxon>
        <taxon>Sordariomycetes</taxon>
        <taxon>Xylariomycetidae</taxon>
        <taxon>Xylariales</taxon>
        <taxon>Xylariaceae</taxon>
        <taxon>Xylaria</taxon>
    </lineage>
</organism>
<evidence type="ECO:0000256" key="1">
    <source>
        <dbReference type="SAM" id="MobiDB-lite"/>
    </source>
</evidence>
<protein>
    <submittedName>
        <fullName evidence="2">Uncharacterized protein</fullName>
    </submittedName>
</protein>
<gene>
    <name evidence="2" type="ORF">RRF57_009556</name>
</gene>
<name>A0AAN7Z7X7_9PEZI</name>
<comment type="caution">
    <text evidence="2">The sequence shown here is derived from an EMBL/GenBank/DDBJ whole genome shotgun (WGS) entry which is preliminary data.</text>
</comment>
<accession>A0AAN7Z7X7</accession>
<dbReference type="Proteomes" id="UP001305414">
    <property type="component" value="Unassembled WGS sequence"/>
</dbReference>
<evidence type="ECO:0000313" key="3">
    <source>
        <dbReference type="Proteomes" id="UP001305414"/>
    </source>
</evidence>
<reference evidence="2 3" key="1">
    <citation type="submission" date="2023-10" db="EMBL/GenBank/DDBJ databases">
        <title>Draft genome sequence of Xylaria bambusicola isolate GMP-LS, the root and basal stem rot pathogen of sugarcane in Indonesia.</title>
        <authorList>
            <person name="Selvaraj P."/>
            <person name="Muralishankar V."/>
            <person name="Muruganantham S."/>
            <person name="Sp S."/>
            <person name="Haryani S."/>
            <person name="Lau K.J.X."/>
            <person name="Naqvi N.I."/>
        </authorList>
    </citation>
    <scope>NUCLEOTIDE SEQUENCE [LARGE SCALE GENOMIC DNA]</scope>
    <source>
        <strain evidence="2">GMP-LS</strain>
    </source>
</reference>
<dbReference type="EMBL" id="JAWHQM010000036">
    <property type="protein sequence ID" value="KAK5633842.1"/>
    <property type="molecule type" value="Genomic_DNA"/>
</dbReference>
<feature type="compositionally biased region" description="Basic and acidic residues" evidence="1">
    <location>
        <begin position="104"/>
        <end position="114"/>
    </location>
</feature>